<evidence type="ECO:0000256" key="6">
    <source>
        <dbReference type="ARBA" id="ARBA00022975"/>
    </source>
</evidence>
<comment type="similarity">
    <text evidence="10">Belongs to the PyrK family.</text>
</comment>
<dbReference type="GO" id="GO:0044205">
    <property type="term" value="P:'de novo' UMP biosynthetic process"/>
    <property type="evidence" value="ECO:0007669"/>
    <property type="project" value="UniProtKB-UniRule"/>
</dbReference>
<evidence type="ECO:0000256" key="2">
    <source>
        <dbReference type="ARBA" id="ARBA00022630"/>
    </source>
</evidence>
<dbReference type="PANTHER" id="PTHR43513:SF3">
    <property type="entry name" value="DIHYDROOROTATE DEHYDROGENASE B (NAD(+)), ELECTRON TRANSFER SUBUNIT-RELATED"/>
    <property type="match status" value="1"/>
</dbReference>
<dbReference type="InterPro" id="IPR050353">
    <property type="entry name" value="PyrK_electron_transfer"/>
</dbReference>
<dbReference type="Gene3D" id="2.40.30.10">
    <property type="entry name" value="Translation factors"/>
    <property type="match status" value="1"/>
</dbReference>
<dbReference type="GO" id="GO:0016491">
    <property type="term" value="F:oxidoreductase activity"/>
    <property type="evidence" value="ECO:0007669"/>
    <property type="project" value="InterPro"/>
</dbReference>
<protein>
    <recommendedName>
        <fullName evidence="10">Probable dihydroorotate dehydrogenase B (NAD(+)), electron transfer subunit</fullName>
    </recommendedName>
    <alternativeName>
        <fullName evidence="10">Dihydroorotate oxidase B, electron transfer subunit</fullName>
    </alternativeName>
</protein>
<dbReference type="InterPro" id="IPR023455">
    <property type="entry name" value="Dihydroorotate_DHASE_ETsu"/>
</dbReference>
<dbReference type="InterPro" id="IPR001433">
    <property type="entry name" value="OxRdtase_FAD/NAD-bd"/>
</dbReference>
<evidence type="ECO:0000256" key="3">
    <source>
        <dbReference type="ARBA" id="ARBA00022714"/>
    </source>
</evidence>
<feature type="binding site" evidence="10 11">
    <location>
        <position position="219"/>
    </location>
    <ligand>
        <name>[2Fe-2S] cluster</name>
        <dbReference type="ChEBI" id="CHEBI:190135"/>
    </ligand>
</feature>
<dbReference type="AlphaFoldDB" id="A0A520KV55"/>
<feature type="domain" description="FAD-binding FR-type" evidence="12">
    <location>
        <begin position="1"/>
        <end position="89"/>
    </location>
</feature>
<keyword evidence="5 10" id="KW-0274">FAD</keyword>
<comment type="cofactor">
    <cofactor evidence="10">
        <name>FAD</name>
        <dbReference type="ChEBI" id="CHEBI:57692"/>
    </cofactor>
    <text evidence="10">Binds 1 FAD per subunit.</text>
</comment>
<evidence type="ECO:0000256" key="1">
    <source>
        <dbReference type="ARBA" id="ARBA00022448"/>
    </source>
</evidence>
<keyword evidence="2 10" id="KW-0285">Flavoprotein</keyword>
<dbReference type="GO" id="GO:0046872">
    <property type="term" value="F:metal ion binding"/>
    <property type="evidence" value="ECO:0007669"/>
    <property type="project" value="UniProtKB-KW"/>
</dbReference>
<reference evidence="13 14" key="1">
    <citation type="journal article" date="2019" name="Nat. Microbiol.">
        <title>Wide diversity of methane and short-chain alkane metabolisms in uncultured archaea.</title>
        <authorList>
            <person name="Borrel G."/>
            <person name="Adam P.S."/>
            <person name="McKay L.J."/>
            <person name="Chen L.X."/>
            <person name="Sierra-Garcia I.N."/>
            <person name="Sieber C.M."/>
            <person name="Letourneur Q."/>
            <person name="Ghozlane A."/>
            <person name="Andersen G.L."/>
            <person name="Li W.J."/>
            <person name="Hallam S.J."/>
            <person name="Muyzer G."/>
            <person name="de Oliveira V.M."/>
            <person name="Inskeep W.P."/>
            <person name="Banfield J.F."/>
            <person name="Gribaldo S."/>
        </authorList>
    </citation>
    <scope>NUCLEOTIDE SEQUENCE [LARGE SCALE GENOMIC DNA]</scope>
    <source>
        <strain evidence="13">NM1b</strain>
    </source>
</reference>
<evidence type="ECO:0000256" key="9">
    <source>
        <dbReference type="ARBA" id="ARBA00023014"/>
    </source>
</evidence>
<evidence type="ECO:0000256" key="7">
    <source>
        <dbReference type="ARBA" id="ARBA00022982"/>
    </source>
</evidence>
<dbReference type="GO" id="GO:0009055">
    <property type="term" value="F:electron transfer activity"/>
    <property type="evidence" value="ECO:0007669"/>
    <property type="project" value="UniProtKB-UniRule"/>
</dbReference>
<evidence type="ECO:0000256" key="8">
    <source>
        <dbReference type="ARBA" id="ARBA00023004"/>
    </source>
</evidence>
<dbReference type="InterPro" id="IPR017927">
    <property type="entry name" value="FAD-bd_FR_type"/>
</dbReference>
<dbReference type="SUPFAM" id="SSF52343">
    <property type="entry name" value="Ferredoxin reductase-like, C-terminal NADP-linked domain"/>
    <property type="match status" value="1"/>
</dbReference>
<evidence type="ECO:0000256" key="4">
    <source>
        <dbReference type="ARBA" id="ARBA00022723"/>
    </source>
</evidence>
<name>A0A520KV55_9EURY</name>
<evidence type="ECO:0000313" key="13">
    <source>
        <dbReference type="EMBL" id="RZN67719.1"/>
    </source>
</evidence>
<keyword evidence="7 10" id="KW-0249">Electron transport</keyword>
<dbReference type="GO" id="GO:0050660">
    <property type="term" value="F:flavin adenine dinucleotide binding"/>
    <property type="evidence" value="ECO:0007669"/>
    <property type="project" value="InterPro"/>
</dbReference>
<evidence type="ECO:0000256" key="11">
    <source>
        <dbReference type="PIRSR" id="PIRSR006816-2"/>
    </source>
</evidence>
<evidence type="ECO:0000256" key="10">
    <source>
        <dbReference type="HAMAP-Rule" id="MF_01211"/>
    </source>
</evidence>
<evidence type="ECO:0000256" key="5">
    <source>
        <dbReference type="ARBA" id="ARBA00022827"/>
    </source>
</evidence>
<evidence type="ECO:0000259" key="12">
    <source>
        <dbReference type="PROSITE" id="PS51384"/>
    </source>
</evidence>
<gene>
    <name evidence="10" type="primary">pyrK</name>
    <name evidence="13" type="ORF">EF807_07300</name>
</gene>
<dbReference type="Pfam" id="PF00175">
    <property type="entry name" value="NAD_binding_1"/>
    <property type="match status" value="1"/>
</dbReference>
<comment type="subunit">
    <text evidence="10">Heterotetramer of 2 PyrK and 2 PyrD type B subunits.</text>
</comment>
<feature type="binding site" evidence="10 11">
    <location>
        <position position="237"/>
    </location>
    <ligand>
        <name>[2Fe-2S] cluster</name>
        <dbReference type="ChEBI" id="CHEBI:190135"/>
    </ligand>
</feature>
<accession>A0A520KV55</accession>
<dbReference type="InterPro" id="IPR017938">
    <property type="entry name" value="Riboflavin_synthase-like_b-brl"/>
</dbReference>
<organism evidence="13 14">
    <name type="scientific">Candidatus Methanolliviera hydrocarbonicum</name>
    <dbReference type="NCBI Taxonomy" id="2491085"/>
    <lineage>
        <taxon>Archaea</taxon>
        <taxon>Methanobacteriati</taxon>
        <taxon>Methanobacteriota</taxon>
        <taxon>Candidatus Methanoliparia</taxon>
        <taxon>Candidatus Methanoliparales</taxon>
        <taxon>Candidatus Methanollivieraceae</taxon>
        <taxon>Candidatus Methanolliviera</taxon>
    </lineage>
</organism>
<comment type="pathway">
    <text evidence="10">Pyrimidine metabolism; UMP biosynthesis via de novo pathway; orotate from (S)-dihydroorotate (NAD(+) route): step 1/1.</text>
</comment>
<dbReference type="InterPro" id="IPR012165">
    <property type="entry name" value="Cyt_c3_hydrogenase_gsu"/>
</dbReference>
<comment type="caution">
    <text evidence="13">The sequence shown here is derived from an EMBL/GenBank/DDBJ whole genome shotgun (WGS) entry which is preliminary data.</text>
</comment>
<dbReference type="Pfam" id="PF10418">
    <property type="entry name" value="DHODB_Fe-S_bind"/>
    <property type="match status" value="1"/>
</dbReference>
<keyword evidence="9 10" id="KW-0411">Iron-sulfur</keyword>
<dbReference type="Gene3D" id="3.40.50.80">
    <property type="entry name" value="Nucleotide-binding domain of ferredoxin-NADP reductase (FNR) module"/>
    <property type="match status" value="1"/>
</dbReference>
<dbReference type="UniPathway" id="UPA00070">
    <property type="reaction ID" value="UER00945"/>
</dbReference>
<dbReference type="Proteomes" id="UP000320766">
    <property type="component" value="Unassembled WGS sequence"/>
</dbReference>
<dbReference type="PANTHER" id="PTHR43513">
    <property type="entry name" value="DIHYDROOROTATE DEHYDROGENASE B (NAD(+)), ELECTRON TRANSFER SUBUNIT"/>
    <property type="match status" value="1"/>
</dbReference>
<dbReference type="PROSITE" id="PS51384">
    <property type="entry name" value="FAD_FR"/>
    <property type="match status" value="1"/>
</dbReference>
<dbReference type="SUPFAM" id="SSF63380">
    <property type="entry name" value="Riboflavin synthase domain-like"/>
    <property type="match status" value="1"/>
</dbReference>
<dbReference type="EMBL" id="RXIL01000132">
    <property type="protein sequence ID" value="RZN67719.1"/>
    <property type="molecule type" value="Genomic_DNA"/>
</dbReference>
<keyword evidence="3 10" id="KW-0001">2Fe-2S</keyword>
<dbReference type="NCBIfam" id="NF000796">
    <property type="entry name" value="PRK00054.1-1"/>
    <property type="match status" value="1"/>
</dbReference>
<comment type="function">
    <text evidence="10">Responsible for channeling the electrons from the oxidation of dihydroorotate from the FMN redox center in the PyrD type B subunit to the ultimate electron acceptor NAD(+).</text>
</comment>
<dbReference type="InterPro" id="IPR039261">
    <property type="entry name" value="FNR_nucleotide-bd"/>
</dbReference>
<sequence length="267" mass="30071">MLPKDVVIKRIKRENKDVRTFFFEDALLDARPGRYVMVWVRGVDEIPISLSHKDAITVERVGKTTESFFKLKEGDSIGIRGPFGNGFDIKGENILLIGGGIGIAPLLYLAEVFGEKKKDMVGNRRFLSITTLIGSRSIETLIFLKEFEKISKVHCSTDDGSLGKKGSVLNMLDAEIFNLEYDMIYVCGPEKMLRSLLEFFNEKDLLEKTQFSLSRIIKCGLGICGSCCIDPKGLRVCRDGPIFYGGEILNSEVGRYERDHTGRRRKV</sequence>
<evidence type="ECO:0000313" key="14">
    <source>
        <dbReference type="Proteomes" id="UP000320766"/>
    </source>
</evidence>
<dbReference type="InterPro" id="IPR019480">
    <property type="entry name" value="Dihydroorotate_DH_Fe-S-bd"/>
</dbReference>
<proteinExistence type="inferred from homology"/>
<keyword evidence="6 10" id="KW-0665">Pyrimidine biosynthesis</keyword>
<feature type="binding site" evidence="10 11">
    <location>
        <position position="227"/>
    </location>
    <ligand>
        <name>[2Fe-2S] cluster</name>
        <dbReference type="ChEBI" id="CHEBI:190135"/>
    </ligand>
</feature>
<keyword evidence="1 10" id="KW-0813">Transport</keyword>
<keyword evidence="8 10" id="KW-0408">Iron</keyword>
<comment type="cofactor">
    <cofactor evidence="11">
        <name>[2Fe-2S] cluster</name>
        <dbReference type="ChEBI" id="CHEBI:190135"/>
    </cofactor>
    <text evidence="11">Binds 1 [2Fe-2S] cluster per subunit.</text>
</comment>
<dbReference type="PIRSF" id="PIRSF006816">
    <property type="entry name" value="Cyc3_hyd_g"/>
    <property type="match status" value="1"/>
</dbReference>
<comment type="cofactor">
    <cofactor evidence="10">
        <name>[2Fe-2S] cluster</name>
        <dbReference type="ChEBI" id="CHEBI:190135"/>
    </cofactor>
    <text evidence="10">Binds 1 [2Fe-2S] cluster per subunit.</text>
</comment>
<feature type="binding site" evidence="10 11">
    <location>
        <position position="224"/>
    </location>
    <ligand>
        <name>[2Fe-2S] cluster</name>
        <dbReference type="ChEBI" id="CHEBI:190135"/>
    </ligand>
</feature>
<dbReference type="GO" id="GO:0051537">
    <property type="term" value="F:2 iron, 2 sulfur cluster binding"/>
    <property type="evidence" value="ECO:0007669"/>
    <property type="project" value="UniProtKB-KW"/>
</dbReference>
<keyword evidence="4 10" id="KW-0479">Metal-binding</keyword>
<dbReference type="HAMAP" id="MF_01211">
    <property type="entry name" value="DHODB_Fe_S_bind"/>
    <property type="match status" value="1"/>
</dbReference>